<dbReference type="Proteomes" id="UP000824469">
    <property type="component" value="Unassembled WGS sequence"/>
</dbReference>
<sequence length="55" mass="6513">SRKMIVDLKSQIEEAKRVEEELRNQLRTKEEDCENPESEIIALRKDLEKENAKVT</sequence>
<keyword evidence="1" id="KW-0175">Coiled coil</keyword>
<reference evidence="2 3" key="1">
    <citation type="journal article" date="2021" name="Nat. Plants">
        <title>The Taxus genome provides insights into paclitaxel biosynthesis.</title>
        <authorList>
            <person name="Xiong X."/>
            <person name="Gou J."/>
            <person name="Liao Q."/>
            <person name="Li Y."/>
            <person name="Zhou Q."/>
            <person name="Bi G."/>
            <person name="Li C."/>
            <person name="Du R."/>
            <person name="Wang X."/>
            <person name="Sun T."/>
            <person name="Guo L."/>
            <person name="Liang H."/>
            <person name="Lu P."/>
            <person name="Wu Y."/>
            <person name="Zhang Z."/>
            <person name="Ro D.K."/>
            <person name="Shang Y."/>
            <person name="Huang S."/>
            <person name="Yan J."/>
        </authorList>
    </citation>
    <scope>NUCLEOTIDE SEQUENCE [LARGE SCALE GENOMIC DNA]</scope>
    <source>
        <strain evidence="2">Ta-2019</strain>
    </source>
</reference>
<proteinExistence type="predicted"/>
<evidence type="ECO:0000313" key="3">
    <source>
        <dbReference type="Proteomes" id="UP000824469"/>
    </source>
</evidence>
<feature type="non-terminal residue" evidence="2">
    <location>
        <position position="1"/>
    </location>
</feature>
<dbReference type="AlphaFoldDB" id="A0AA38C3X2"/>
<protein>
    <submittedName>
        <fullName evidence="2">Uncharacterized protein</fullName>
    </submittedName>
</protein>
<gene>
    <name evidence="2" type="ORF">KI387_033245</name>
</gene>
<keyword evidence="3" id="KW-1185">Reference proteome</keyword>
<dbReference type="EMBL" id="JAHRHJ020003813">
    <property type="protein sequence ID" value="KAH9289128.1"/>
    <property type="molecule type" value="Genomic_DNA"/>
</dbReference>
<feature type="coiled-coil region" evidence="1">
    <location>
        <begin position="5"/>
        <end position="32"/>
    </location>
</feature>
<comment type="caution">
    <text evidence="2">The sequence shown here is derived from an EMBL/GenBank/DDBJ whole genome shotgun (WGS) entry which is preliminary data.</text>
</comment>
<evidence type="ECO:0000313" key="2">
    <source>
        <dbReference type="EMBL" id="KAH9289128.1"/>
    </source>
</evidence>
<organism evidence="2 3">
    <name type="scientific">Taxus chinensis</name>
    <name type="common">Chinese yew</name>
    <name type="synonym">Taxus wallichiana var. chinensis</name>
    <dbReference type="NCBI Taxonomy" id="29808"/>
    <lineage>
        <taxon>Eukaryota</taxon>
        <taxon>Viridiplantae</taxon>
        <taxon>Streptophyta</taxon>
        <taxon>Embryophyta</taxon>
        <taxon>Tracheophyta</taxon>
        <taxon>Spermatophyta</taxon>
        <taxon>Pinopsida</taxon>
        <taxon>Pinidae</taxon>
        <taxon>Conifers II</taxon>
        <taxon>Cupressales</taxon>
        <taxon>Taxaceae</taxon>
        <taxon>Taxus</taxon>
    </lineage>
</organism>
<accession>A0AA38C3X2</accession>
<feature type="non-terminal residue" evidence="2">
    <location>
        <position position="55"/>
    </location>
</feature>
<evidence type="ECO:0000256" key="1">
    <source>
        <dbReference type="SAM" id="Coils"/>
    </source>
</evidence>
<name>A0AA38C3X2_TAXCH</name>